<dbReference type="SUPFAM" id="SSF53474">
    <property type="entry name" value="alpha/beta-Hydrolases"/>
    <property type="match status" value="1"/>
</dbReference>
<protein>
    <recommendedName>
        <fullName evidence="2">Serine aminopeptidase S33 domain-containing protein</fullName>
    </recommendedName>
</protein>
<dbReference type="GeneID" id="94549759"/>
<dbReference type="AlphaFoldDB" id="A0A2U1FSG3"/>
<keyword evidence="4" id="KW-1185">Reference proteome</keyword>
<sequence length="474" mass="51538">MKYRFLAIVSIIAFVMSTASCKSQKLAGDWSGRIPQGLGSTPLVLHLQQTGNAWQGTMDSPDQKAFGIPLSTVTVIGDSLSLTIENLLLSYRGKLQNDSIVGEFRQGRFGTAMTLYRGLDGAKAYRPQTPVPPFPYEVEDVDIPHKSADITIVGTLTYPKETAHTKGTVILISGSGLQDRDETIFEHKPFAVLADELTRHGYAVLRCDDRNFGESTGDAALATTDTLATDIESELAFMRKHYPQLTKKVFLLGHSEGGIIAPIVARQIGGVTGLVLVGAPSVKGSEILLSQNAAIEEATTGQPQSPAKRAAMEELIRLATLPGDSTEVSKRIEAYSRANASILLPSELTEEMREQGIKLITAQMSNPWIKHFLTYDPARVLDIASAEYTKHPLPATLAIYGGVDTQVLQEVNMPLMKELLGVNGTGSRNKVVYLPEINHIMQRAIMGTPNEYGFLDATVAPELIQTIKDFLDSL</sequence>
<evidence type="ECO:0000256" key="1">
    <source>
        <dbReference type="SAM" id="SignalP"/>
    </source>
</evidence>
<name>A0A2U1FSG3_9PORP</name>
<dbReference type="PROSITE" id="PS51257">
    <property type="entry name" value="PROKAR_LIPOPROTEIN"/>
    <property type="match status" value="1"/>
</dbReference>
<proteinExistence type="predicted"/>
<evidence type="ECO:0000259" key="2">
    <source>
        <dbReference type="Pfam" id="PF12146"/>
    </source>
</evidence>
<dbReference type="RefSeq" id="WP_116678312.1">
    <property type="nucleotide sequence ID" value="NZ_QEKY01000001.1"/>
</dbReference>
<dbReference type="EMBL" id="QEKY01000001">
    <property type="protein sequence ID" value="PVZ15123.1"/>
    <property type="molecule type" value="Genomic_DNA"/>
</dbReference>
<evidence type="ECO:0000313" key="3">
    <source>
        <dbReference type="EMBL" id="PVZ15123.1"/>
    </source>
</evidence>
<organism evidence="3 4">
    <name type="scientific">Porphyromonas loveana</name>
    <dbReference type="NCBI Taxonomy" id="1884669"/>
    <lineage>
        <taxon>Bacteria</taxon>
        <taxon>Pseudomonadati</taxon>
        <taxon>Bacteroidota</taxon>
        <taxon>Bacteroidia</taxon>
        <taxon>Bacteroidales</taxon>
        <taxon>Porphyromonadaceae</taxon>
        <taxon>Porphyromonas</taxon>
    </lineage>
</organism>
<feature type="signal peptide" evidence="1">
    <location>
        <begin position="1"/>
        <end position="21"/>
    </location>
</feature>
<gene>
    <name evidence="3" type="ORF">C7382_10152</name>
</gene>
<feature type="chain" id="PRO_5015401974" description="Serine aminopeptidase S33 domain-containing protein" evidence="1">
    <location>
        <begin position="22"/>
        <end position="474"/>
    </location>
</feature>
<dbReference type="GO" id="GO:0052689">
    <property type="term" value="F:carboxylic ester hydrolase activity"/>
    <property type="evidence" value="ECO:0007669"/>
    <property type="project" value="TreeGrafter"/>
</dbReference>
<comment type="caution">
    <text evidence="3">The sequence shown here is derived from an EMBL/GenBank/DDBJ whole genome shotgun (WGS) entry which is preliminary data.</text>
</comment>
<dbReference type="Proteomes" id="UP000245462">
    <property type="component" value="Unassembled WGS sequence"/>
</dbReference>
<accession>A0A2U1FSG3</accession>
<dbReference type="InterPro" id="IPR022742">
    <property type="entry name" value="Hydrolase_4"/>
</dbReference>
<dbReference type="PANTHER" id="PTHR43265:SF1">
    <property type="entry name" value="ESTERASE ESTD"/>
    <property type="match status" value="1"/>
</dbReference>
<evidence type="ECO:0000313" key="4">
    <source>
        <dbReference type="Proteomes" id="UP000245462"/>
    </source>
</evidence>
<keyword evidence="1" id="KW-0732">Signal</keyword>
<dbReference type="OrthoDB" id="9809549at2"/>
<dbReference type="InterPro" id="IPR053145">
    <property type="entry name" value="AB_hydrolase_Est10"/>
</dbReference>
<dbReference type="Gene3D" id="3.40.50.1820">
    <property type="entry name" value="alpha/beta hydrolase"/>
    <property type="match status" value="1"/>
</dbReference>
<dbReference type="Pfam" id="PF12146">
    <property type="entry name" value="Hydrolase_4"/>
    <property type="match status" value="1"/>
</dbReference>
<feature type="domain" description="Serine aminopeptidase S33" evidence="2">
    <location>
        <begin position="190"/>
        <end position="284"/>
    </location>
</feature>
<reference evidence="3 4" key="1">
    <citation type="submission" date="2018-04" db="EMBL/GenBank/DDBJ databases">
        <title>Genomic Encyclopedia of Type Strains, Phase IV (KMG-IV): sequencing the most valuable type-strain genomes for metagenomic binning, comparative biology and taxonomic classification.</title>
        <authorList>
            <person name="Goeker M."/>
        </authorList>
    </citation>
    <scope>NUCLEOTIDE SEQUENCE [LARGE SCALE GENOMIC DNA]</scope>
    <source>
        <strain evidence="3 4">DSM 28520</strain>
    </source>
</reference>
<dbReference type="InterPro" id="IPR029058">
    <property type="entry name" value="AB_hydrolase_fold"/>
</dbReference>
<dbReference type="PANTHER" id="PTHR43265">
    <property type="entry name" value="ESTERASE ESTD"/>
    <property type="match status" value="1"/>
</dbReference>